<dbReference type="OrthoDB" id="341887at2"/>
<dbReference type="AlphaFoldDB" id="A0A1X9NGQ6"/>
<dbReference type="STRING" id="716816.BST96_03175"/>
<sequence length="389" mass="44414">MGNGTLASDQRLHGLDFLRALMMSLGVVLHSAQMYMTLDITDYYIDPMRSVSMDAVLIYINTFRMPTFYLLSGFFTALLFSRRGLEGMLANRYQRLVLPFIIFLPLLAINMSVLRIYAENIMASGQWVFDISAVKKPRILWDNTHNLWFLYYLIIFVIILVGLIKLKPVLPLKLRYAVSRVLQTPIYSPIVILLVAAWLAVLGSGSFSGRLSGDLGLMPQPSIIAYFGVAFLLGWMLYQRLENLALLAKRAWLYFALAHIALVVGLVGFATQGEADSPNYFWLHSLLSAATGFSMMFFMLAFVGLFSRYFVSHHALIRYFSDSAYWIFIFHSVPMVAIALLMHSWQLAAEWKFLVVCLSTLAICLLTYQLWVRDTWIGQLLNGRRYPKQ</sequence>
<gene>
    <name evidence="3" type="ORF">BST96_03175</name>
</gene>
<evidence type="ECO:0000256" key="1">
    <source>
        <dbReference type="SAM" id="Phobius"/>
    </source>
</evidence>
<dbReference type="PANTHER" id="PTHR36927">
    <property type="entry name" value="BLR4337 PROTEIN"/>
    <property type="match status" value="1"/>
</dbReference>
<keyword evidence="4" id="KW-1185">Reference proteome</keyword>
<dbReference type="Pfam" id="PF01757">
    <property type="entry name" value="Acyl_transf_3"/>
    <property type="match status" value="1"/>
</dbReference>
<dbReference type="RefSeq" id="WP_085757298.1">
    <property type="nucleotide sequence ID" value="NZ_CP019343.1"/>
</dbReference>
<keyword evidence="1" id="KW-1133">Transmembrane helix</keyword>
<reference evidence="3 4" key="1">
    <citation type="submission" date="2016-11" db="EMBL/GenBank/DDBJ databases">
        <title>Trade-off between light-utilization and light-protection in marine flavobacteria.</title>
        <authorList>
            <person name="Kumagai Y."/>
        </authorList>
    </citation>
    <scope>NUCLEOTIDE SEQUENCE [LARGE SCALE GENOMIC DNA]</scope>
    <source>
        <strain evidence="3 4">NBRC 107125</strain>
    </source>
</reference>
<feature type="transmembrane region" description="Helical" evidence="1">
    <location>
        <begin position="56"/>
        <end position="80"/>
    </location>
</feature>
<feature type="transmembrane region" description="Helical" evidence="1">
    <location>
        <begin position="223"/>
        <end position="239"/>
    </location>
</feature>
<feature type="transmembrane region" description="Helical" evidence="1">
    <location>
        <begin position="351"/>
        <end position="371"/>
    </location>
</feature>
<dbReference type="EMBL" id="CP019343">
    <property type="protein sequence ID" value="ARN73193.1"/>
    <property type="molecule type" value="Genomic_DNA"/>
</dbReference>
<feature type="transmembrane region" description="Helical" evidence="1">
    <location>
        <begin position="251"/>
        <end position="270"/>
    </location>
</feature>
<evidence type="ECO:0000313" key="3">
    <source>
        <dbReference type="EMBL" id="ARN73193.1"/>
    </source>
</evidence>
<protein>
    <recommendedName>
        <fullName evidence="2">Acyltransferase 3 domain-containing protein</fullName>
    </recommendedName>
</protein>
<feature type="transmembrane region" description="Helical" evidence="1">
    <location>
        <begin position="17"/>
        <end position="36"/>
    </location>
</feature>
<feature type="transmembrane region" description="Helical" evidence="1">
    <location>
        <begin position="96"/>
        <end position="118"/>
    </location>
</feature>
<dbReference type="PANTHER" id="PTHR36927:SF1">
    <property type="entry name" value="MDO-LIKE PROTEIN"/>
    <property type="match status" value="1"/>
</dbReference>
<feature type="domain" description="Acyltransferase 3" evidence="2">
    <location>
        <begin position="13"/>
        <end position="368"/>
    </location>
</feature>
<dbReference type="InterPro" id="IPR050623">
    <property type="entry name" value="Glucan_succinyl_AcylTrfase"/>
</dbReference>
<evidence type="ECO:0000259" key="2">
    <source>
        <dbReference type="Pfam" id="PF01757"/>
    </source>
</evidence>
<proteinExistence type="predicted"/>
<dbReference type="GO" id="GO:0016747">
    <property type="term" value="F:acyltransferase activity, transferring groups other than amino-acyl groups"/>
    <property type="evidence" value="ECO:0007669"/>
    <property type="project" value="InterPro"/>
</dbReference>
<accession>A0A1X9NGQ6</accession>
<feature type="transmembrane region" description="Helical" evidence="1">
    <location>
        <begin position="148"/>
        <end position="166"/>
    </location>
</feature>
<name>A0A1X9NGQ6_9GAMM</name>
<keyword evidence="1" id="KW-0812">Transmembrane</keyword>
<dbReference type="Proteomes" id="UP000193450">
    <property type="component" value="Chromosome"/>
</dbReference>
<keyword evidence="1" id="KW-0472">Membrane</keyword>
<dbReference type="InterPro" id="IPR002656">
    <property type="entry name" value="Acyl_transf_3_dom"/>
</dbReference>
<feature type="transmembrane region" description="Helical" evidence="1">
    <location>
        <begin position="282"/>
        <end position="311"/>
    </location>
</feature>
<feature type="transmembrane region" description="Helical" evidence="1">
    <location>
        <begin position="323"/>
        <end position="345"/>
    </location>
</feature>
<organism evidence="3 4">
    <name type="scientific">Oceanicoccus sagamiensis</name>
    <dbReference type="NCBI Taxonomy" id="716816"/>
    <lineage>
        <taxon>Bacteria</taxon>
        <taxon>Pseudomonadati</taxon>
        <taxon>Pseudomonadota</taxon>
        <taxon>Gammaproteobacteria</taxon>
        <taxon>Cellvibrionales</taxon>
        <taxon>Spongiibacteraceae</taxon>
        <taxon>Oceanicoccus</taxon>
    </lineage>
</organism>
<feature type="transmembrane region" description="Helical" evidence="1">
    <location>
        <begin position="186"/>
        <end position="203"/>
    </location>
</feature>
<evidence type="ECO:0000313" key="4">
    <source>
        <dbReference type="Proteomes" id="UP000193450"/>
    </source>
</evidence>
<dbReference type="KEGG" id="osg:BST96_03175"/>